<dbReference type="InterPro" id="IPR011650">
    <property type="entry name" value="Peptidase_M20_dimer"/>
</dbReference>
<dbReference type="Gene3D" id="3.30.70.360">
    <property type="match status" value="1"/>
</dbReference>
<dbReference type="InterPro" id="IPR002933">
    <property type="entry name" value="Peptidase_M20"/>
</dbReference>
<dbReference type="PANTHER" id="PTHR43270:SF8">
    <property type="entry name" value="DI- AND TRIPEPTIDASE DUG2-RELATED"/>
    <property type="match status" value="1"/>
</dbReference>
<dbReference type="EMBL" id="SIRE01000017">
    <property type="protein sequence ID" value="TBL75258.1"/>
    <property type="molecule type" value="Genomic_DNA"/>
</dbReference>
<dbReference type="Gene3D" id="3.40.630.10">
    <property type="entry name" value="Zn peptidases"/>
    <property type="match status" value="1"/>
</dbReference>
<accession>A0A4Q9DKJ4</accession>
<reference evidence="5 6" key="1">
    <citation type="submission" date="2019-02" db="EMBL/GenBank/DDBJ databases">
        <title>Paenibacillus sp. nov., isolated from surface-sterilized tissue of Thalictrum simplex L.</title>
        <authorList>
            <person name="Tuo L."/>
        </authorList>
    </citation>
    <scope>NUCLEOTIDE SEQUENCE [LARGE SCALE GENOMIC DNA]</scope>
    <source>
        <strain evidence="5 6">N2SHLJ1</strain>
    </source>
</reference>
<dbReference type="AlphaFoldDB" id="A0A4Q9DKJ4"/>
<evidence type="ECO:0000256" key="1">
    <source>
        <dbReference type="ARBA" id="ARBA00022670"/>
    </source>
</evidence>
<dbReference type="NCBIfam" id="NF005034">
    <property type="entry name" value="PRK06446.1"/>
    <property type="match status" value="1"/>
</dbReference>
<dbReference type="GO" id="GO:0008233">
    <property type="term" value="F:peptidase activity"/>
    <property type="evidence" value="ECO:0007669"/>
    <property type="project" value="UniProtKB-KW"/>
</dbReference>
<dbReference type="SUPFAM" id="SSF53187">
    <property type="entry name" value="Zn-dependent exopeptidases"/>
    <property type="match status" value="1"/>
</dbReference>
<evidence type="ECO:0000256" key="2">
    <source>
        <dbReference type="ARBA" id="ARBA00022723"/>
    </source>
</evidence>
<gene>
    <name evidence="5" type="ORF">EYB31_22850</name>
</gene>
<dbReference type="PANTHER" id="PTHR43270">
    <property type="entry name" value="BETA-ALA-HIS DIPEPTIDASE"/>
    <property type="match status" value="1"/>
</dbReference>
<evidence type="ECO:0000313" key="5">
    <source>
        <dbReference type="EMBL" id="TBL75258.1"/>
    </source>
</evidence>
<dbReference type="Proteomes" id="UP000293142">
    <property type="component" value="Unassembled WGS sequence"/>
</dbReference>
<keyword evidence="1" id="KW-0645">Protease</keyword>
<name>A0A4Q9DKJ4_9BACL</name>
<evidence type="ECO:0000259" key="4">
    <source>
        <dbReference type="Pfam" id="PF07687"/>
    </source>
</evidence>
<dbReference type="Pfam" id="PF01546">
    <property type="entry name" value="Peptidase_M20"/>
    <property type="match status" value="1"/>
</dbReference>
<dbReference type="InterPro" id="IPR051458">
    <property type="entry name" value="Cyt/Met_Dipeptidase"/>
</dbReference>
<organism evidence="5 6">
    <name type="scientific">Paenibacillus thalictri</name>
    <dbReference type="NCBI Taxonomy" id="2527873"/>
    <lineage>
        <taxon>Bacteria</taxon>
        <taxon>Bacillati</taxon>
        <taxon>Bacillota</taxon>
        <taxon>Bacilli</taxon>
        <taxon>Bacillales</taxon>
        <taxon>Paenibacillaceae</taxon>
        <taxon>Paenibacillus</taxon>
    </lineage>
</organism>
<dbReference type="RefSeq" id="WP_131015748.1">
    <property type="nucleotide sequence ID" value="NZ_SIRE01000017.1"/>
</dbReference>
<keyword evidence="6" id="KW-1185">Reference proteome</keyword>
<evidence type="ECO:0000313" key="6">
    <source>
        <dbReference type="Proteomes" id="UP000293142"/>
    </source>
</evidence>
<keyword evidence="3 5" id="KW-0378">Hydrolase</keyword>
<dbReference type="GO" id="GO:0006508">
    <property type="term" value="P:proteolysis"/>
    <property type="evidence" value="ECO:0007669"/>
    <property type="project" value="UniProtKB-KW"/>
</dbReference>
<feature type="domain" description="Peptidase M20 dimerisation" evidence="4">
    <location>
        <begin position="189"/>
        <end position="344"/>
    </location>
</feature>
<comment type="caution">
    <text evidence="5">The sequence shown here is derived from an EMBL/GenBank/DDBJ whole genome shotgun (WGS) entry which is preliminary data.</text>
</comment>
<dbReference type="GO" id="GO:0046872">
    <property type="term" value="F:metal ion binding"/>
    <property type="evidence" value="ECO:0007669"/>
    <property type="project" value="UniProtKB-KW"/>
</dbReference>
<dbReference type="GO" id="GO:0005829">
    <property type="term" value="C:cytosol"/>
    <property type="evidence" value="ECO:0007669"/>
    <property type="project" value="TreeGrafter"/>
</dbReference>
<dbReference type="Pfam" id="PF07687">
    <property type="entry name" value="M20_dimer"/>
    <property type="match status" value="1"/>
</dbReference>
<sequence>MDLVNRYIEEHKDMYIDWLREFCRIPSVSTQNRGIQEASTWLQSLFKQIGGTADILETTGHPVVYSEFFSGGKKTISFYNHYDVQPEDPLEQWVCEPFAAEIQEDKLICRGAADNKGALMARICAIHAYTQVYGRLPLNVKFIVEGEEERGSVNLSDFIESHSDKVKADLCIWENGIVNPDGSFELKLGTKGILYVELIASGANSDLHSLNGAIVENAAWRLVWALNTLKDRDENVLIGGFYDRVANLSDAERKALEKMAYPEAETLERYGLDRFLLNLSGIALKEKLLFQPTCTICGIDSGYIGEGSKTVLPSKARAKIDFRLVPDQDPEEIVRLLREHLDRNGFEDIEIRARKGSRAAKTDPGHPLVQKVIQAAKKVSGKEPQMVLMNPGSGPMYQLCQQFGIPTVGFGVGNSDSRKHAPNENIFISDYMYGIKLAAMVIHELA</sequence>
<dbReference type="OrthoDB" id="9761532at2"/>
<dbReference type="GO" id="GO:0009014">
    <property type="term" value="F:succinyl-diaminopimelate desuccinylase activity"/>
    <property type="evidence" value="ECO:0007669"/>
    <property type="project" value="TreeGrafter"/>
</dbReference>
<proteinExistence type="predicted"/>
<dbReference type="GO" id="GO:0009089">
    <property type="term" value="P:lysine biosynthetic process via diaminopimelate"/>
    <property type="evidence" value="ECO:0007669"/>
    <property type="project" value="TreeGrafter"/>
</dbReference>
<protein>
    <submittedName>
        <fullName evidence="5">M20/M25/M40 family metallo-hydrolase</fullName>
    </submittedName>
</protein>
<keyword evidence="2" id="KW-0479">Metal-binding</keyword>
<evidence type="ECO:0000256" key="3">
    <source>
        <dbReference type="ARBA" id="ARBA00022801"/>
    </source>
</evidence>